<evidence type="ECO:0000259" key="7">
    <source>
        <dbReference type="PROSITE" id="PS50949"/>
    </source>
</evidence>
<evidence type="ECO:0000256" key="5">
    <source>
        <dbReference type="ARBA" id="ARBA00023163"/>
    </source>
</evidence>
<evidence type="ECO:0000256" key="4">
    <source>
        <dbReference type="ARBA" id="ARBA00023125"/>
    </source>
</evidence>
<comment type="caution">
    <text evidence="8">The sequence shown here is derived from an EMBL/GenBank/DDBJ whole genome shotgun (WGS) entry which is preliminary data.</text>
</comment>
<keyword evidence="3" id="KW-0805">Transcription regulation</keyword>
<organism evidence="8 9">
    <name type="scientific">Curtobacterium salicis</name>
    <dbReference type="NCBI Taxonomy" id="1779862"/>
    <lineage>
        <taxon>Bacteria</taxon>
        <taxon>Bacillati</taxon>
        <taxon>Actinomycetota</taxon>
        <taxon>Actinomycetes</taxon>
        <taxon>Micrococcales</taxon>
        <taxon>Microbacteriaceae</taxon>
        <taxon>Curtobacterium</taxon>
    </lineage>
</organism>
<dbReference type="InterPro" id="IPR015421">
    <property type="entry name" value="PyrdxlP-dep_Trfase_major"/>
</dbReference>
<keyword evidence="2" id="KW-0663">Pyridoxal phosphate</keyword>
<keyword evidence="4" id="KW-0238">DNA-binding</keyword>
<dbReference type="InterPro" id="IPR036390">
    <property type="entry name" value="WH_DNA-bd_sf"/>
</dbReference>
<evidence type="ECO:0000313" key="8">
    <source>
        <dbReference type="EMBL" id="NII40242.1"/>
    </source>
</evidence>
<dbReference type="CDD" id="cd00609">
    <property type="entry name" value="AAT_like"/>
    <property type="match status" value="1"/>
</dbReference>
<proteinExistence type="inferred from homology"/>
<dbReference type="Gene3D" id="1.10.10.10">
    <property type="entry name" value="Winged helix-like DNA-binding domain superfamily/Winged helix DNA-binding domain"/>
    <property type="match status" value="1"/>
</dbReference>
<dbReference type="SUPFAM" id="SSF46785">
    <property type="entry name" value="Winged helix' DNA-binding domain"/>
    <property type="match status" value="1"/>
</dbReference>
<dbReference type="PRINTS" id="PR00035">
    <property type="entry name" value="HTHGNTR"/>
</dbReference>
<dbReference type="PROSITE" id="PS50949">
    <property type="entry name" value="HTH_GNTR"/>
    <property type="match status" value="1"/>
</dbReference>
<evidence type="ECO:0000256" key="3">
    <source>
        <dbReference type="ARBA" id="ARBA00023015"/>
    </source>
</evidence>
<dbReference type="RefSeq" id="WP_166779419.1">
    <property type="nucleotide sequence ID" value="NZ_JAAOYO010000002.1"/>
</dbReference>
<keyword evidence="8" id="KW-0032">Aminotransferase</keyword>
<name>A0ABX0T5C9_9MICO</name>
<dbReference type="Gene3D" id="3.40.640.10">
    <property type="entry name" value="Type I PLP-dependent aspartate aminotransferase-like (Major domain)"/>
    <property type="match status" value="1"/>
</dbReference>
<evidence type="ECO:0000256" key="6">
    <source>
        <dbReference type="SAM" id="MobiDB-lite"/>
    </source>
</evidence>
<keyword evidence="9" id="KW-1185">Reference proteome</keyword>
<sequence length="514" mass="52149">MDQSSKVAAVVARVRGLVHDGTLGADDPLPSTRALAAELGVARGTVVAAYEQLDGEGYIRTRHGAAARVVGGAATGAGTRPAAGAVLRPGVGGGTDARRASRPDTSLDCRPGIPAVTAISQRDWRAAWRAAADAPLRNGLPDPLGLPALREQVVAQLGLARGFSPAVSDVIVAAGTSEALSLLVEALRARLGRAPRVAVEDPGYRSGHRALTSAGAELVAVPVGPDGIDLALLAAADADAVVVSPTHQYPLGSVMPVGHRRALLARAGATGMVVVEDDYDSELRHRGTPVPALAALDTDGVVVHLGGFSKTLDPRLRCAYLVLPGPASGLRTAVVDARTARGAVVAEPVQVAVAHLLRTGAFRRHLGRVRRDYTHRREQIVLRLADSDVVGLEARALTGGLHAVLTWPDPAAGAPAAGAPAAGPVVPSGADVVVRAAANGVLVADLADYETDRGRSGPGVVLGYGAVTLPELDRALDVVLAAIRETVGSGPPASEAVVSGPPASGAVVSRPVAP</sequence>
<dbReference type="InterPro" id="IPR004839">
    <property type="entry name" value="Aminotransferase_I/II_large"/>
</dbReference>
<dbReference type="EMBL" id="JAAOYO010000002">
    <property type="protein sequence ID" value="NII40242.1"/>
    <property type="molecule type" value="Genomic_DNA"/>
</dbReference>
<dbReference type="SUPFAM" id="SSF53383">
    <property type="entry name" value="PLP-dependent transferases"/>
    <property type="match status" value="1"/>
</dbReference>
<feature type="region of interest" description="Disordered" evidence="6">
    <location>
        <begin position="489"/>
        <end position="514"/>
    </location>
</feature>
<comment type="similarity">
    <text evidence="1">In the C-terminal section; belongs to the class-I pyridoxal-phosphate-dependent aminotransferase family.</text>
</comment>
<dbReference type="InterPro" id="IPR051446">
    <property type="entry name" value="HTH_trans_reg/aminotransferase"/>
</dbReference>
<dbReference type="InterPro" id="IPR000524">
    <property type="entry name" value="Tscrpt_reg_HTH_GntR"/>
</dbReference>
<evidence type="ECO:0000256" key="2">
    <source>
        <dbReference type="ARBA" id="ARBA00022898"/>
    </source>
</evidence>
<dbReference type="PANTHER" id="PTHR46577">
    <property type="entry name" value="HTH-TYPE TRANSCRIPTIONAL REGULATORY PROTEIN GABR"/>
    <property type="match status" value="1"/>
</dbReference>
<dbReference type="CDD" id="cd07377">
    <property type="entry name" value="WHTH_GntR"/>
    <property type="match status" value="1"/>
</dbReference>
<evidence type="ECO:0000256" key="1">
    <source>
        <dbReference type="ARBA" id="ARBA00005384"/>
    </source>
</evidence>
<dbReference type="InterPro" id="IPR036388">
    <property type="entry name" value="WH-like_DNA-bd_sf"/>
</dbReference>
<gene>
    <name evidence="8" type="ORF">E9228_000878</name>
</gene>
<dbReference type="GO" id="GO:0008483">
    <property type="term" value="F:transaminase activity"/>
    <property type="evidence" value="ECO:0007669"/>
    <property type="project" value="UniProtKB-KW"/>
</dbReference>
<dbReference type="Proteomes" id="UP001318300">
    <property type="component" value="Unassembled WGS sequence"/>
</dbReference>
<reference evidence="8 9" key="1">
    <citation type="submission" date="2020-03" db="EMBL/GenBank/DDBJ databases">
        <title>Above-ground endophytic microbial communities from plants in different locations in the United States.</title>
        <authorList>
            <person name="Frank C."/>
        </authorList>
    </citation>
    <scope>NUCLEOTIDE SEQUENCE [LARGE SCALE GENOMIC DNA]</scope>
    <source>
        <strain evidence="8 9">WW7</strain>
    </source>
</reference>
<protein>
    <submittedName>
        <fullName evidence="8">GntR family transcriptional regulator/MocR family aminotransferase</fullName>
    </submittedName>
</protein>
<keyword evidence="5" id="KW-0804">Transcription</keyword>
<feature type="domain" description="HTH gntR-type" evidence="7">
    <location>
        <begin position="4"/>
        <end position="72"/>
    </location>
</feature>
<dbReference type="PANTHER" id="PTHR46577:SF1">
    <property type="entry name" value="HTH-TYPE TRANSCRIPTIONAL REGULATORY PROTEIN GABR"/>
    <property type="match status" value="1"/>
</dbReference>
<keyword evidence="8" id="KW-0808">Transferase</keyword>
<dbReference type="Pfam" id="PF00155">
    <property type="entry name" value="Aminotran_1_2"/>
    <property type="match status" value="1"/>
</dbReference>
<dbReference type="InterPro" id="IPR015424">
    <property type="entry name" value="PyrdxlP-dep_Trfase"/>
</dbReference>
<dbReference type="SMART" id="SM00345">
    <property type="entry name" value="HTH_GNTR"/>
    <property type="match status" value="1"/>
</dbReference>
<evidence type="ECO:0000313" key="9">
    <source>
        <dbReference type="Proteomes" id="UP001318300"/>
    </source>
</evidence>
<accession>A0ABX0T5C9</accession>
<dbReference type="Pfam" id="PF00392">
    <property type="entry name" value="GntR"/>
    <property type="match status" value="1"/>
</dbReference>